<evidence type="ECO:0008006" key="4">
    <source>
        <dbReference type="Google" id="ProtNLM"/>
    </source>
</evidence>
<dbReference type="Pfam" id="PF16074">
    <property type="entry name" value="PilW"/>
    <property type="match status" value="1"/>
</dbReference>
<dbReference type="InterPro" id="IPR012902">
    <property type="entry name" value="N_methyl_site"/>
</dbReference>
<evidence type="ECO:0000313" key="3">
    <source>
        <dbReference type="Proteomes" id="UP001501565"/>
    </source>
</evidence>
<name>A0ABP7NDB2_9GAMM</name>
<accession>A0ABP7NDB2</accession>
<feature type="transmembrane region" description="Helical" evidence="1">
    <location>
        <begin position="12"/>
        <end position="33"/>
    </location>
</feature>
<dbReference type="PROSITE" id="PS00409">
    <property type="entry name" value="PROKAR_NTER_METHYL"/>
    <property type="match status" value="1"/>
</dbReference>
<evidence type="ECO:0000313" key="2">
    <source>
        <dbReference type="EMBL" id="GAA3941837.1"/>
    </source>
</evidence>
<evidence type="ECO:0000256" key="1">
    <source>
        <dbReference type="SAM" id="Phobius"/>
    </source>
</evidence>
<keyword evidence="1" id="KW-0812">Transmembrane</keyword>
<proteinExistence type="predicted"/>
<dbReference type="Proteomes" id="UP001501565">
    <property type="component" value="Unassembled WGS sequence"/>
</dbReference>
<protein>
    <recommendedName>
        <fullName evidence="4">Prepilin-type N-terminal cleavage/methylation domain-containing protein</fullName>
    </recommendedName>
</protein>
<sequence>MIMQRKDQGFTLIEILVAMVIASILMLAVIRLFTRVGETYELNADALKVMETARTAMNFIKEDLTQAGYLGCVMTDITDIKSTVKENEDLRDVRTEPHITGGAENFVTAVYGSEGGSNPDSLSLFYQEDLDIRVLDFQGGSEIATAGVIVEAMNVYDSAGNSVISVGDWLTISDCAKGHAFILTANPTKQAITSGSRYYGFTADDEIAILLHDTTAFSGYSNSQTTFTNFGFDPAGGAGMVNRFHHITYVVADSEIDGGATKSLFRLENGDAVSKSNEVVRFVQDFQLEFGEDTNFDGVVDNFVDATSDMGNDIVAVKVALEISSGTQTEKIENIFKVRNRGM</sequence>
<dbReference type="NCBIfam" id="TIGR02532">
    <property type="entry name" value="IV_pilin_GFxxxE"/>
    <property type="match status" value="1"/>
</dbReference>
<keyword evidence="3" id="KW-1185">Reference proteome</keyword>
<keyword evidence="1" id="KW-0472">Membrane</keyword>
<dbReference type="EMBL" id="BAABBN010000015">
    <property type="protein sequence ID" value="GAA3941837.1"/>
    <property type="molecule type" value="Genomic_DNA"/>
</dbReference>
<keyword evidence="1" id="KW-1133">Transmembrane helix</keyword>
<organism evidence="2 3">
    <name type="scientific">Litoribacillus peritrichatus</name>
    <dbReference type="NCBI Taxonomy" id="718191"/>
    <lineage>
        <taxon>Bacteria</taxon>
        <taxon>Pseudomonadati</taxon>
        <taxon>Pseudomonadota</taxon>
        <taxon>Gammaproteobacteria</taxon>
        <taxon>Oceanospirillales</taxon>
        <taxon>Oceanospirillaceae</taxon>
        <taxon>Litoribacillus</taxon>
    </lineage>
</organism>
<dbReference type="Pfam" id="PF07963">
    <property type="entry name" value="N_methyl"/>
    <property type="match status" value="1"/>
</dbReference>
<reference evidence="3" key="1">
    <citation type="journal article" date="2019" name="Int. J. Syst. Evol. Microbiol.">
        <title>The Global Catalogue of Microorganisms (GCM) 10K type strain sequencing project: providing services to taxonomists for standard genome sequencing and annotation.</title>
        <authorList>
            <consortium name="The Broad Institute Genomics Platform"/>
            <consortium name="The Broad Institute Genome Sequencing Center for Infectious Disease"/>
            <person name="Wu L."/>
            <person name="Ma J."/>
        </authorList>
    </citation>
    <scope>NUCLEOTIDE SEQUENCE [LARGE SCALE GENOMIC DNA]</scope>
    <source>
        <strain evidence="3">JCM 17551</strain>
    </source>
</reference>
<dbReference type="RefSeq" id="WP_344800638.1">
    <property type="nucleotide sequence ID" value="NZ_BAABBN010000015.1"/>
</dbReference>
<comment type="caution">
    <text evidence="2">The sequence shown here is derived from an EMBL/GenBank/DDBJ whole genome shotgun (WGS) entry which is preliminary data.</text>
</comment>
<dbReference type="InterPro" id="IPR045584">
    <property type="entry name" value="Pilin-like"/>
</dbReference>
<dbReference type="InterPro" id="IPR032092">
    <property type="entry name" value="PilW"/>
</dbReference>
<gene>
    <name evidence="2" type="ORF">GCM10022277_42180</name>
</gene>
<dbReference type="SUPFAM" id="SSF54523">
    <property type="entry name" value="Pili subunits"/>
    <property type="match status" value="1"/>
</dbReference>